<gene>
    <name evidence="6" type="ORF">BVL65_02115</name>
</gene>
<feature type="repeat" description="TPR" evidence="3">
    <location>
        <begin position="124"/>
        <end position="157"/>
    </location>
</feature>
<feature type="compositionally biased region" description="Low complexity" evidence="4">
    <location>
        <begin position="291"/>
        <end position="312"/>
    </location>
</feature>
<sequence>MEDAAQFYNELDEMFANHASADAIETYLLRKLTEANPLQLSILNELMGFYRSRGEHTKNQPIINRALNLANKMQLAGTEAGTTTLINAATSLRAAGDYDRAEKIYTQALNESAMTLGAKNRKLAALHNNLSMLYSETGRTHDAIEELNQALEILQNTSTDPERDIDIAATHTNLALAMLQECTKECSHPNTSTNSKSATLESAFEHASTSVRMYIAGNNENQPHYASALAGFAQVQCARGEYAQAEESYSKALDLIARCYGKDSESYAITTENLRQTRELAEKVTEESIEIQESSSQQTENQHAANNNPANNNIKTGMQLAQLYWQTYGKALLANPKFAKYKNRIAAGLVGHGSECYGFDDEISRDHDFGPGFCLWLTDEDYAEIGADLQAAYDALPRKYAGFDSRNETPRAKSCESSKRVGVFRISEFFENLTGFPTAPSQNEPHLWLSLNEPTLAAATNGKIFADPLGKSSKARQSFKLMPDDVRISLISRRLGMISQAGQYNFPRMIARKDASAAWLSINEFVRATASLVFLLNNPVTAGYLPYYKWQFAALRKLSNRMASRLPEVCSKLESVMRLSSAACFGGDGSGGDGFGEGGKGAGLAQKQVTQIIDSICEDIVRELQYQGLSDCSETFLEWQRPYVEAHIHSRAACLRSL</sequence>
<dbReference type="PANTHER" id="PTHR45641:SF19">
    <property type="entry name" value="NEPHROCYSTIN-3"/>
    <property type="match status" value="1"/>
</dbReference>
<feature type="region of interest" description="Disordered" evidence="4">
    <location>
        <begin position="285"/>
        <end position="312"/>
    </location>
</feature>
<evidence type="ECO:0000259" key="5">
    <source>
        <dbReference type="Pfam" id="PF13228"/>
    </source>
</evidence>
<accession>A0ABM6GI59</accession>
<dbReference type="SUPFAM" id="SSF48452">
    <property type="entry name" value="TPR-like"/>
    <property type="match status" value="2"/>
</dbReference>
<evidence type="ECO:0000256" key="3">
    <source>
        <dbReference type="PROSITE-ProRule" id="PRU00339"/>
    </source>
</evidence>
<dbReference type="Pfam" id="PF13228">
    <property type="entry name" value="DUF4037"/>
    <property type="match status" value="1"/>
</dbReference>
<feature type="domain" description="DUF4037" evidence="5">
    <location>
        <begin position="448"/>
        <end position="550"/>
    </location>
</feature>
<proteinExistence type="predicted"/>
<protein>
    <recommendedName>
        <fullName evidence="5">DUF4037 domain-containing protein</fullName>
    </recommendedName>
</protein>
<dbReference type="Pfam" id="PF13424">
    <property type="entry name" value="TPR_12"/>
    <property type="match status" value="1"/>
</dbReference>
<dbReference type="PROSITE" id="PS50005">
    <property type="entry name" value="TPR"/>
    <property type="match status" value="1"/>
</dbReference>
<dbReference type="EMBL" id="CP019058">
    <property type="protein sequence ID" value="APW18415.1"/>
    <property type="molecule type" value="Genomic_DNA"/>
</dbReference>
<dbReference type="InterPro" id="IPR019734">
    <property type="entry name" value="TPR_rpt"/>
</dbReference>
<evidence type="ECO:0000313" key="7">
    <source>
        <dbReference type="Proteomes" id="UP000186260"/>
    </source>
</evidence>
<evidence type="ECO:0000313" key="6">
    <source>
        <dbReference type="EMBL" id="APW18415.1"/>
    </source>
</evidence>
<organism evidence="6 7">
    <name type="scientific">Gardnerella swidsinskii</name>
    <dbReference type="NCBI Taxonomy" id="2792979"/>
    <lineage>
        <taxon>Bacteria</taxon>
        <taxon>Bacillati</taxon>
        <taxon>Actinomycetota</taxon>
        <taxon>Actinomycetes</taxon>
        <taxon>Bifidobacteriales</taxon>
        <taxon>Bifidobacteriaceae</taxon>
        <taxon>Gardnerella</taxon>
    </lineage>
</organism>
<evidence type="ECO:0000256" key="2">
    <source>
        <dbReference type="ARBA" id="ARBA00022803"/>
    </source>
</evidence>
<evidence type="ECO:0000256" key="4">
    <source>
        <dbReference type="SAM" id="MobiDB-lite"/>
    </source>
</evidence>
<keyword evidence="1" id="KW-0677">Repeat</keyword>
<dbReference type="Proteomes" id="UP000186260">
    <property type="component" value="Chromosome"/>
</dbReference>
<dbReference type="PANTHER" id="PTHR45641">
    <property type="entry name" value="TETRATRICOPEPTIDE REPEAT PROTEIN (AFU_ORTHOLOGUE AFUA_6G03870)"/>
    <property type="match status" value="1"/>
</dbReference>
<keyword evidence="2 3" id="KW-0802">TPR repeat</keyword>
<reference evidence="7" key="1">
    <citation type="submission" date="2017-01" db="EMBL/GenBank/DDBJ databases">
        <title>Gardnerella vaginalis bacteremia associated with severe acute encephalopathy in a young female patient: Case Report and characterization of the isolate.</title>
        <authorList>
            <person name="Tankovic J."/>
            <person name="Timinskas A."/>
            <person name="Zilnyte M."/>
            <person name="Janulaitiene M."/>
            <person name="Zvirbliene A."/>
            <person name="Pleckaityte M."/>
        </authorList>
    </citation>
    <scope>NUCLEOTIDE SEQUENCE [LARGE SCALE GENOMIC DNA]</scope>
    <source>
        <strain evidence="7">GV37</strain>
    </source>
</reference>
<dbReference type="InterPro" id="IPR025117">
    <property type="entry name" value="DUF4037"/>
</dbReference>
<dbReference type="RefSeq" id="WP_076002663.1">
    <property type="nucleotide sequence ID" value="NZ_CP019058.1"/>
</dbReference>
<dbReference type="Gene3D" id="1.25.40.10">
    <property type="entry name" value="Tetratricopeptide repeat domain"/>
    <property type="match status" value="2"/>
</dbReference>
<evidence type="ECO:0000256" key="1">
    <source>
        <dbReference type="ARBA" id="ARBA00022737"/>
    </source>
</evidence>
<name>A0ABM6GI59_9BIFI</name>
<keyword evidence="7" id="KW-1185">Reference proteome</keyword>
<dbReference type="InterPro" id="IPR011990">
    <property type="entry name" value="TPR-like_helical_dom_sf"/>
</dbReference>
<dbReference type="SMART" id="SM00028">
    <property type="entry name" value="TPR"/>
    <property type="match status" value="3"/>
</dbReference>